<comment type="caution">
    <text evidence="1">The sequence shown here is derived from an EMBL/GenBank/DDBJ whole genome shotgun (WGS) entry which is preliminary data.</text>
</comment>
<dbReference type="SUPFAM" id="SSF56672">
    <property type="entry name" value="DNA/RNA polymerases"/>
    <property type="match status" value="1"/>
</dbReference>
<evidence type="ECO:0000313" key="1">
    <source>
        <dbReference type="EMBL" id="RVW34360.1"/>
    </source>
</evidence>
<gene>
    <name evidence="1" type="primary">RE1_2714</name>
    <name evidence="1" type="ORF">CK203_100982</name>
</gene>
<protein>
    <submittedName>
        <fullName evidence="1">Retrovirus-related Pol polyprotein from transposon RE1</fullName>
    </submittedName>
</protein>
<dbReference type="InterPro" id="IPR043502">
    <property type="entry name" value="DNA/RNA_pol_sf"/>
</dbReference>
<organism evidence="1 2">
    <name type="scientific">Vitis vinifera</name>
    <name type="common">Grape</name>
    <dbReference type="NCBI Taxonomy" id="29760"/>
    <lineage>
        <taxon>Eukaryota</taxon>
        <taxon>Viridiplantae</taxon>
        <taxon>Streptophyta</taxon>
        <taxon>Embryophyta</taxon>
        <taxon>Tracheophyta</taxon>
        <taxon>Spermatophyta</taxon>
        <taxon>Magnoliopsida</taxon>
        <taxon>eudicotyledons</taxon>
        <taxon>Gunneridae</taxon>
        <taxon>Pentapetalae</taxon>
        <taxon>rosids</taxon>
        <taxon>Vitales</taxon>
        <taxon>Vitaceae</taxon>
        <taxon>Viteae</taxon>
        <taxon>Vitis</taxon>
    </lineage>
</organism>
<dbReference type="AlphaFoldDB" id="A0A438DFY2"/>
<dbReference type="Proteomes" id="UP000288805">
    <property type="component" value="Unassembled WGS sequence"/>
</dbReference>
<accession>A0A438DFY2</accession>
<dbReference type="PANTHER" id="PTHR11439">
    <property type="entry name" value="GAG-POL-RELATED RETROTRANSPOSON"/>
    <property type="match status" value="1"/>
</dbReference>
<reference evidence="1 2" key="1">
    <citation type="journal article" date="2018" name="PLoS Genet.">
        <title>Population sequencing reveals clonal diversity and ancestral inbreeding in the grapevine cultivar Chardonnay.</title>
        <authorList>
            <person name="Roach M.J."/>
            <person name="Johnson D.L."/>
            <person name="Bohlmann J."/>
            <person name="van Vuuren H.J."/>
            <person name="Jones S.J."/>
            <person name="Pretorius I.S."/>
            <person name="Schmidt S.A."/>
            <person name="Borneman A.R."/>
        </authorList>
    </citation>
    <scope>NUCLEOTIDE SEQUENCE [LARGE SCALE GENOMIC DNA]</scope>
    <source>
        <strain evidence="2">cv. Chardonnay</strain>
        <tissue evidence="1">Leaf</tissue>
    </source>
</reference>
<dbReference type="CDD" id="cd09272">
    <property type="entry name" value="RNase_HI_RT_Ty1"/>
    <property type="match status" value="1"/>
</dbReference>
<proteinExistence type="predicted"/>
<dbReference type="EMBL" id="QGNW01001643">
    <property type="protein sequence ID" value="RVW34360.1"/>
    <property type="molecule type" value="Genomic_DNA"/>
</dbReference>
<name>A0A438DFY2_VITVI</name>
<dbReference type="PANTHER" id="PTHR11439:SF440">
    <property type="entry name" value="INTEGRASE CATALYTIC DOMAIN-CONTAINING PROTEIN"/>
    <property type="match status" value="1"/>
</dbReference>
<sequence length="182" mass="21182">MSGCRSADAPIEYNLKLGKNKGTLVDTTQYQKLVGKLIYLLDTQPDITFAVSLVSLFMHSPHEKHLEVVYRIIRYLKSTPRKGLLFKKNKQRGVKVYTDVDWTESITNRRSTSRYYTFVWGNMVTWKSKKQSVVAQSNVEAKFKTMTHGIRKMLWLKCVLEELRTSSYETVLSQQSNHQYCT</sequence>
<evidence type="ECO:0000313" key="2">
    <source>
        <dbReference type="Proteomes" id="UP000288805"/>
    </source>
</evidence>